<evidence type="ECO:0000313" key="2">
    <source>
        <dbReference type="Proteomes" id="UP000789525"/>
    </source>
</evidence>
<comment type="caution">
    <text evidence="1">The sequence shown here is derived from an EMBL/GenBank/DDBJ whole genome shotgun (WGS) entry which is preliminary data.</text>
</comment>
<protein>
    <submittedName>
        <fullName evidence="1">6262_t:CDS:1</fullName>
    </submittedName>
</protein>
<sequence length="244" mass="27032">MVKYRYQNGGQYVLWIGRGVEARRLVPSGFGAWREEPLGGTGSPEHQTTNISQRHIGIGEGTHQDKEGNDDLVIPRKHIPTPLEGDDQADHHAEGKNIADPVEREPSSPERFLCETRWHADFVRGEDEPNGNSALHNQTSTDNRERGSPKNTTANLACPPPAPNPVTARPNTSTAKEGATADNTDPISKRRMEKRKKKKGMKRGEETHANALNWEDITGMAVPAARHSKSVSKTILQKKTDDRE</sequence>
<dbReference type="Proteomes" id="UP000789525">
    <property type="component" value="Unassembled WGS sequence"/>
</dbReference>
<gene>
    <name evidence="1" type="ORF">ACOLOM_LOCUS9390</name>
</gene>
<reference evidence="1" key="1">
    <citation type="submission" date="2021-06" db="EMBL/GenBank/DDBJ databases">
        <authorList>
            <person name="Kallberg Y."/>
            <person name="Tangrot J."/>
            <person name="Rosling A."/>
        </authorList>
    </citation>
    <scope>NUCLEOTIDE SEQUENCE</scope>
    <source>
        <strain evidence="1">CL356</strain>
    </source>
</reference>
<keyword evidence="2" id="KW-1185">Reference proteome</keyword>
<evidence type="ECO:0000313" key="1">
    <source>
        <dbReference type="EMBL" id="CAG8682215.1"/>
    </source>
</evidence>
<dbReference type="EMBL" id="CAJVPT010027113">
    <property type="protein sequence ID" value="CAG8682215.1"/>
    <property type="molecule type" value="Genomic_DNA"/>
</dbReference>
<organism evidence="1 2">
    <name type="scientific">Acaulospora colombiana</name>
    <dbReference type="NCBI Taxonomy" id="27376"/>
    <lineage>
        <taxon>Eukaryota</taxon>
        <taxon>Fungi</taxon>
        <taxon>Fungi incertae sedis</taxon>
        <taxon>Mucoromycota</taxon>
        <taxon>Glomeromycotina</taxon>
        <taxon>Glomeromycetes</taxon>
        <taxon>Diversisporales</taxon>
        <taxon>Acaulosporaceae</taxon>
        <taxon>Acaulospora</taxon>
    </lineage>
</organism>
<accession>A0ACA9P3N4</accession>
<proteinExistence type="predicted"/>
<feature type="non-terminal residue" evidence="1">
    <location>
        <position position="244"/>
    </location>
</feature>
<name>A0ACA9P3N4_9GLOM</name>